<dbReference type="Proteomes" id="UP000297966">
    <property type="component" value="Unassembled WGS sequence"/>
</dbReference>
<reference evidence="1 2" key="1">
    <citation type="submission" date="2019-03" db="EMBL/GenBank/DDBJ databases">
        <title>Bradyrhizobium diversity isolated from nodules of Chamaecrista fasciculata.</title>
        <authorList>
            <person name="Klepa M.S."/>
            <person name="Urquiaga M.O."/>
            <person name="Hungria M."/>
            <person name="Delamuta J.R."/>
        </authorList>
    </citation>
    <scope>NUCLEOTIDE SEQUENCE [LARGE SCALE GENOMIC DNA]</scope>
    <source>
        <strain evidence="1 2">CNPSo 3448</strain>
    </source>
</reference>
<dbReference type="EMBL" id="SPQT01000001">
    <property type="protein sequence ID" value="TFV51170.1"/>
    <property type="molecule type" value="Genomic_DNA"/>
</dbReference>
<gene>
    <name evidence="1" type="ORF">E4K65_03515</name>
</gene>
<protein>
    <submittedName>
        <fullName evidence="1">Uncharacterized protein</fullName>
    </submittedName>
</protein>
<name>A0A4Y9M7P5_9BRAD</name>
<proteinExistence type="predicted"/>
<dbReference type="AlphaFoldDB" id="A0A4Y9M7P5"/>
<sequence>MRETQSFNCFSISDKGLAKGSAYEAWRDGTCRKSGRLDVGPGAHDYVDCRNVIVWLNSVETALRRGRSHRFARTRDLQDDATTSAIDRRLIRQIA</sequence>
<accession>A0A4Y9M7P5</accession>
<comment type="caution">
    <text evidence="1">The sequence shown here is derived from an EMBL/GenBank/DDBJ whole genome shotgun (WGS) entry which is preliminary data.</text>
</comment>
<organism evidence="1 2">
    <name type="scientific">Bradyrhizobium niftali</name>
    <dbReference type="NCBI Taxonomy" id="2560055"/>
    <lineage>
        <taxon>Bacteria</taxon>
        <taxon>Pseudomonadati</taxon>
        <taxon>Pseudomonadota</taxon>
        <taxon>Alphaproteobacteria</taxon>
        <taxon>Hyphomicrobiales</taxon>
        <taxon>Nitrobacteraceae</taxon>
        <taxon>Bradyrhizobium</taxon>
    </lineage>
</organism>
<dbReference type="RefSeq" id="WP_135172915.1">
    <property type="nucleotide sequence ID" value="NZ_SPQT01000001.1"/>
</dbReference>
<evidence type="ECO:0000313" key="1">
    <source>
        <dbReference type="EMBL" id="TFV51170.1"/>
    </source>
</evidence>
<keyword evidence="2" id="KW-1185">Reference proteome</keyword>
<evidence type="ECO:0000313" key="2">
    <source>
        <dbReference type="Proteomes" id="UP000297966"/>
    </source>
</evidence>